<reference evidence="1 2" key="1">
    <citation type="submission" date="2018-05" db="EMBL/GenBank/DDBJ databases">
        <authorList>
            <consortium name="IHU Genomes"/>
        </authorList>
    </citation>
    <scope>NUCLEOTIDE SEQUENCE [LARGE SCALE GENOMIC DNA]</scope>
    <source>
        <strain evidence="1 2">P7335</strain>
    </source>
</reference>
<dbReference type="SUPFAM" id="SSF55961">
    <property type="entry name" value="Bet v1-like"/>
    <property type="match status" value="1"/>
</dbReference>
<evidence type="ECO:0008006" key="3">
    <source>
        <dbReference type="Google" id="ProtNLM"/>
    </source>
</evidence>
<dbReference type="InterPro" id="IPR023393">
    <property type="entry name" value="START-like_dom_sf"/>
</dbReference>
<protein>
    <recommendedName>
        <fullName evidence="3">DUF2505 domain-containing protein</fullName>
    </recommendedName>
</protein>
<dbReference type="RefSeq" id="WP_083146182.1">
    <property type="nucleotide sequence ID" value="NZ_MVID01000031.1"/>
</dbReference>
<dbReference type="Pfam" id="PF10698">
    <property type="entry name" value="DUF2505"/>
    <property type="match status" value="1"/>
</dbReference>
<dbReference type="STRING" id="39692.BST38_25000"/>
<organism evidence="1 2">
    <name type="scientific">Mycolicibacterium parafortuitum</name>
    <name type="common">Mycobacterium parafortuitum</name>
    <dbReference type="NCBI Taxonomy" id="39692"/>
    <lineage>
        <taxon>Bacteria</taxon>
        <taxon>Bacillati</taxon>
        <taxon>Actinomycetota</taxon>
        <taxon>Actinomycetes</taxon>
        <taxon>Mycobacteriales</taxon>
        <taxon>Mycobacteriaceae</taxon>
        <taxon>Mycolicibacterium</taxon>
    </lineage>
</organism>
<dbReference type="InterPro" id="IPR019639">
    <property type="entry name" value="DUF2505"/>
</dbReference>
<accession>A0A375YMG5</accession>
<sequence length="166" mass="17916">MARAFTGSADSTAPVDEIHAAFGSEDYWRDRLATSEAVTTLDDLDVGDDGTIVVRYTLDVGRQLLPGMVARLLPGDVTMRYQETWTPREQVVAGHIAVSVSGGLGSCDATTRLEPTATGSALRFDGRVEVKIPLMAGNLEKAIGTDLARNIPSVMDFTTTWIDENR</sequence>
<keyword evidence="2" id="KW-1185">Reference proteome</keyword>
<dbReference type="EMBL" id="UEGS01000001">
    <property type="protein sequence ID" value="SRX82239.1"/>
    <property type="molecule type" value="Genomic_DNA"/>
</dbReference>
<proteinExistence type="predicted"/>
<name>A0A375YMG5_MYCPF</name>
<evidence type="ECO:0000313" key="2">
    <source>
        <dbReference type="Proteomes" id="UP000252008"/>
    </source>
</evidence>
<dbReference type="Gene3D" id="3.30.530.20">
    <property type="match status" value="1"/>
</dbReference>
<gene>
    <name evidence="1" type="ORF">MPP7335_03999</name>
</gene>
<dbReference type="AlphaFoldDB" id="A0A375YMG5"/>
<dbReference type="Proteomes" id="UP000252008">
    <property type="component" value="Unassembled WGS sequence"/>
</dbReference>
<evidence type="ECO:0000313" key="1">
    <source>
        <dbReference type="EMBL" id="SRX82239.1"/>
    </source>
</evidence>